<evidence type="ECO:0000259" key="6">
    <source>
        <dbReference type="PROSITE" id="PS50103"/>
    </source>
</evidence>
<feature type="domain" description="C3H1-type" evidence="6">
    <location>
        <begin position="150"/>
        <end position="178"/>
    </location>
</feature>
<evidence type="ECO:0000256" key="4">
    <source>
        <dbReference type="ARBA" id="ARBA00022833"/>
    </source>
</evidence>
<dbReference type="Pfam" id="PF00642">
    <property type="entry name" value="zf-CCCH"/>
    <property type="match status" value="2"/>
</dbReference>
<feature type="domain" description="C3H1-type" evidence="6">
    <location>
        <begin position="105"/>
        <end position="133"/>
    </location>
</feature>
<protein>
    <submittedName>
        <fullName evidence="9">C3H1-type domain-containing protein</fullName>
    </submittedName>
</protein>
<evidence type="ECO:0000256" key="3">
    <source>
        <dbReference type="ARBA" id="ARBA00022771"/>
    </source>
</evidence>
<dbReference type="PROSITE" id="PS50103">
    <property type="entry name" value="ZF_C3H1"/>
    <property type="match status" value="2"/>
</dbReference>
<evidence type="ECO:0000256" key="5">
    <source>
        <dbReference type="PROSITE-ProRule" id="PRU00723"/>
    </source>
</evidence>
<evidence type="ECO:0000313" key="7">
    <source>
        <dbReference type="EMBL" id="VDN82323.1"/>
    </source>
</evidence>
<name>A0A0N4SZC6_BRUPA</name>
<evidence type="ECO:0000256" key="1">
    <source>
        <dbReference type="ARBA" id="ARBA00022723"/>
    </source>
</evidence>
<reference evidence="7 8" key="2">
    <citation type="submission" date="2018-11" db="EMBL/GenBank/DDBJ databases">
        <authorList>
            <consortium name="Pathogen Informatics"/>
        </authorList>
    </citation>
    <scope>NUCLEOTIDE SEQUENCE [LARGE SCALE GENOMIC DNA]</scope>
</reference>
<organism evidence="9">
    <name type="scientific">Brugia pahangi</name>
    <name type="common">Filarial nematode worm</name>
    <dbReference type="NCBI Taxonomy" id="6280"/>
    <lineage>
        <taxon>Eukaryota</taxon>
        <taxon>Metazoa</taxon>
        <taxon>Ecdysozoa</taxon>
        <taxon>Nematoda</taxon>
        <taxon>Chromadorea</taxon>
        <taxon>Rhabditida</taxon>
        <taxon>Spirurina</taxon>
        <taxon>Spiruromorpha</taxon>
        <taxon>Filarioidea</taxon>
        <taxon>Onchocercidae</taxon>
        <taxon>Brugia</taxon>
    </lineage>
</organism>
<feature type="zinc finger region" description="C3H1-type" evidence="5">
    <location>
        <begin position="105"/>
        <end position="133"/>
    </location>
</feature>
<keyword evidence="3 5" id="KW-0863">Zinc-finger</keyword>
<dbReference type="PANTHER" id="PTHR12547">
    <property type="entry name" value="CCCH ZINC FINGER/TIS11-RELATED"/>
    <property type="match status" value="1"/>
</dbReference>
<sequence>MTIKTSQLILFADIMNNAHLKSLELPQLILTANKVRIAVIESEGLLKASFKQQIMNAVIGQDLLREKPFDSGFKKSDLYIWQWFQFVHQSQVLLAERKQKRKAETHKTVPCQAWKDTGRCNYGKRCKFAHGPEELRPMPKAEVKIFSNPRYRTAFCIKYTTFGYCPYGDQCHFIHDPVRIDLEKCLDRLSRSSLSSPQLSSGQTDDYLDNASFSRIKLETTHLEEKRKRSQLEPVSKSQYSKTETKLYWESKTVSQIKSASENAIETTVQDPFRSNKVHDEEIELKPLQFNAFDDFLYVINPQSVLPKKQ</sequence>
<dbReference type="SUPFAM" id="SSF90229">
    <property type="entry name" value="CCCH zinc finger"/>
    <property type="match status" value="2"/>
</dbReference>
<keyword evidence="2" id="KW-0677">Repeat</keyword>
<dbReference type="SMART" id="SM00356">
    <property type="entry name" value="ZnF_C3H1"/>
    <property type="match status" value="2"/>
</dbReference>
<gene>
    <name evidence="7" type="ORF">BPAG_LOCUS1137</name>
</gene>
<evidence type="ECO:0000313" key="9">
    <source>
        <dbReference type="WBParaSite" id="BPAG_0000113601-mRNA-1"/>
    </source>
</evidence>
<evidence type="ECO:0000313" key="8">
    <source>
        <dbReference type="Proteomes" id="UP000278627"/>
    </source>
</evidence>
<dbReference type="InterPro" id="IPR000571">
    <property type="entry name" value="Znf_CCCH"/>
</dbReference>
<dbReference type="WBParaSite" id="BPAG_0000113601-mRNA-1">
    <property type="protein sequence ID" value="BPAG_0000113601-mRNA-1"/>
    <property type="gene ID" value="BPAG_0000113601"/>
</dbReference>
<dbReference type="GO" id="GO:0008270">
    <property type="term" value="F:zinc ion binding"/>
    <property type="evidence" value="ECO:0007669"/>
    <property type="project" value="UniProtKB-KW"/>
</dbReference>
<dbReference type="EMBL" id="UZAD01000076">
    <property type="protein sequence ID" value="VDN82323.1"/>
    <property type="molecule type" value="Genomic_DNA"/>
</dbReference>
<accession>A0A0N4SZC6</accession>
<dbReference type="FunFam" id="4.10.1000.10:FF:000001">
    <property type="entry name" value="zinc finger CCCH domain-containing protein 15-like"/>
    <property type="match status" value="1"/>
</dbReference>
<keyword evidence="8" id="KW-1185">Reference proteome</keyword>
<evidence type="ECO:0000256" key="2">
    <source>
        <dbReference type="ARBA" id="ARBA00022737"/>
    </source>
</evidence>
<dbReference type="Proteomes" id="UP000278627">
    <property type="component" value="Unassembled WGS sequence"/>
</dbReference>
<feature type="zinc finger region" description="C3H1-type" evidence="5">
    <location>
        <begin position="150"/>
        <end position="178"/>
    </location>
</feature>
<keyword evidence="4 5" id="KW-0862">Zinc</keyword>
<dbReference type="GO" id="GO:0003729">
    <property type="term" value="F:mRNA binding"/>
    <property type="evidence" value="ECO:0007669"/>
    <property type="project" value="InterPro"/>
</dbReference>
<dbReference type="InterPro" id="IPR045877">
    <property type="entry name" value="ZFP36-like"/>
</dbReference>
<reference evidence="9" key="1">
    <citation type="submission" date="2016-04" db="UniProtKB">
        <authorList>
            <consortium name="WormBaseParasite"/>
        </authorList>
    </citation>
    <scope>IDENTIFICATION</scope>
</reference>
<proteinExistence type="predicted"/>
<dbReference type="AlphaFoldDB" id="A0A0N4SZC6"/>
<keyword evidence="1 5" id="KW-0479">Metal-binding</keyword>
<dbReference type="InterPro" id="IPR036855">
    <property type="entry name" value="Znf_CCCH_sf"/>
</dbReference>
<dbReference type="Gene3D" id="4.10.1000.10">
    <property type="entry name" value="Zinc finger, CCCH-type"/>
    <property type="match status" value="2"/>
</dbReference>
<dbReference type="STRING" id="6280.A0A0N4SZC6"/>
<dbReference type="GO" id="GO:0043186">
    <property type="term" value="C:P granule"/>
    <property type="evidence" value="ECO:0007669"/>
    <property type="project" value="UniProtKB-ARBA"/>
</dbReference>